<dbReference type="HOGENOM" id="CLU_017584_5_5_11"/>
<dbReference type="EMBL" id="QYCY01000002">
    <property type="protein sequence ID" value="RLV73778.1"/>
    <property type="molecule type" value="Genomic_DNA"/>
</dbReference>
<evidence type="ECO:0000259" key="4">
    <source>
        <dbReference type="PROSITE" id="PS50949"/>
    </source>
</evidence>
<gene>
    <name evidence="5" type="ORF">D3C57_131170</name>
</gene>
<dbReference type="PANTHER" id="PTHR43537:SF24">
    <property type="entry name" value="GLUCONATE OPERON TRANSCRIPTIONAL REPRESSOR"/>
    <property type="match status" value="1"/>
</dbReference>
<feature type="domain" description="HTH gntR-type" evidence="4">
    <location>
        <begin position="4"/>
        <end position="71"/>
    </location>
</feature>
<dbReference type="Pfam" id="PF00392">
    <property type="entry name" value="GntR"/>
    <property type="match status" value="1"/>
</dbReference>
<dbReference type="SUPFAM" id="SSF46785">
    <property type="entry name" value="Winged helix' DNA-binding domain"/>
    <property type="match status" value="1"/>
</dbReference>
<accession>A0A0A0N531</accession>
<dbReference type="KEGG" id="src:M271_12430"/>
<dbReference type="CDD" id="cd07377">
    <property type="entry name" value="WHTH_GntR"/>
    <property type="match status" value="1"/>
</dbReference>
<proteinExistence type="predicted"/>
<dbReference type="Proteomes" id="UP000281594">
    <property type="component" value="Unassembled WGS sequence"/>
</dbReference>
<evidence type="ECO:0000256" key="1">
    <source>
        <dbReference type="ARBA" id="ARBA00023015"/>
    </source>
</evidence>
<keyword evidence="3" id="KW-0804">Transcription</keyword>
<keyword evidence="2" id="KW-0238">DNA-binding</keyword>
<dbReference type="InterPro" id="IPR036390">
    <property type="entry name" value="WH_DNA-bd_sf"/>
</dbReference>
<evidence type="ECO:0000256" key="2">
    <source>
        <dbReference type="ARBA" id="ARBA00023125"/>
    </source>
</evidence>
<dbReference type="PROSITE" id="PS50949">
    <property type="entry name" value="HTH_GNTR"/>
    <property type="match status" value="1"/>
</dbReference>
<dbReference type="Gene3D" id="1.10.10.10">
    <property type="entry name" value="Winged helix-like DNA-binding domain superfamily/Winged helix DNA-binding domain"/>
    <property type="match status" value="1"/>
</dbReference>
<dbReference type="Pfam" id="PF07729">
    <property type="entry name" value="FCD"/>
    <property type="match status" value="1"/>
</dbReference>
<dbReference type="eggNOG" id="COG1802">
    <property type="taxonomic scope" value="Bacteria"/>
</dbReference>
<dbReference type="InterPro" id="IPR011711">
    <property type="entry name" value="GntR_C"/>
</dbReference>
<dbReference type="InterPro" id="IPR000524">
    <property type="entry name" value="Tscrpt_reg_HTH_GntR"/>
</dbReference>
<dbReference type="GO" id="GO:0003700">
    <property type="term" value="F:DNA-binding transcription factor activity"/>
    <property type="evidence" value="ECO:0007669"/>
    <property type="project" value="InterPro"/>
</dbReference>
<name>A0A0A0N531_STRRN</name>
<sequence length="220" mass="24595">MARPNLQEEVARWVRRAIFTGELKPGERINQDELAERLELSRLPIREAMIALEREGLIKTIPRRGSFVWDFRRQDILDQYEVYAMVSGLATERAAANLSKEEVASLRAAVDEMASDKDPAQRETANDHFHAIINRASRSPRLMWLLGLLASSVPVGFHDAGWEIAVRDHLAIIEHLEHGDAQAAGEAMRDHVRRTGTHAVRFLPLADDADGGHTAELPAG</sequence>
<keyword evidence="1" id="KW-0805">Transcription regulation</keyword>
<dbReference type="STRING" id="1343740.M271_12430"/>
<dbReference type="SMART" id="SM00895">
    <property type="entry name" value="FCD"/>
    <property type="match status" value="1"/>
</dbReference>
<dbReference type="SMART" id="SM00345">
    <property type="entry name" value="HTH_GNTR"/>
    <property type="match status" value="1"/>
</dbReference>
<dbReference type="RefSeq" id="WP_020867490.1">
    <property type="nucleotide sequence ID" value="NC_022785.1"/>
</dbReference>
<comment type="caution">
    <text evidence="5">The sequence shown here is derived from an EMBL/GenBank/DDBJ whole genome shotgun (WGS) entry which is preliminary data.</text>
</comment>
<organism evidence="5 6">
    <name type="scientific">Streptomyces rapamycinicus (strain ATCC 29253 / DSM 41530 / NRRL 5491 / AYB-994)</name>
    <name type="common">Streptomyces hygroscopicus (strain ATCC 29253)</name>
    <dbReference type="NCBI Taxonomy" id="1343740"/>
    <lineage>
        <taxon>Bacteria</taxon>
        <taxon>Bacillati</taxon>
        <taxon>Actinomycetota</taxon>
        <taxon>Actinomycetes</taxon>
        <taxon>Kitasatosporales</taxon>
        <taxon>Streptomycetaceae</taxon>
        <taxon>Streptomyces</taxon>
        <taxon>Streptomyces violaceusniger group</taxon>
    </lineage>
</organism>
<evidence type="ECO:0000313" key="5">
    <source>
        <dbReference type="EMBL" id="RLV73778.1"/>
    </source>
</evidence>
<dbReference type="AlphaFoldDB" id="A0A0A0N531"/>
<reference evidence="5 6" key="1">
    <citation type="journal article" date="2018" name="J. Biol. Chem.">
        <title>Discovery of the actinoplanic acid pathway in Streptomyces rapamycinicus reveals a genetically conserved synergism with rapamycin.</title>
        <authorList>
            <person name="Mrak P."/>
            <person name="Krastel P."/>
            <person name="Pivk Lukancic P."/>
            <person name="Tao J."/>
            <person name="Pistorius D."/>
            <person name="Moore C.M."/>
        </authorList>
    </citation>
    <scope>NUCLEOTIDE SEQUENCE [LARGE SCALE GENOMIC DNA]</scope>
    <source>
        <strain evidence="5 6">NRRL 5491</strain>
    </source>
</reference>
<dbReference type="GO" id="GO:0003677">
    <property type="term" value="F:DNA binding"/>
    <property type="evidence" value="ECO:0007669"/>
    <property type="project" value="UniProtKB-KW"/>
</dbReference>
<dbReference type="InterPro" id="IPR036388">
    <property type="entry name" value="WH-like_DNA-bd_sf"/>
</dbReference>
<evidence type="ECO:0000256" key="3">
    <source>
        <dbReference type="ARBA" id="ARBA00023163"/>
    </source>
</evidence>
<dbReference type="PANTHER" id="PTHR43537">
    <property type="entry name" value="TRANSCRIPTIONAL REGULATOR, GNTR FAMILY"/>
    <property type="match status" value="1"/>
</dbReference>
<evidence type="ECO:0000313" key="6">
    <source>
        <dbReference type="Proteomes" id="UP000281594"/>
    </source>
</evidence>
<dbReference type="InterPro" id="IPR008920">
    <property type="entry name" value="TF_FadR/GntR_C"/>
</dbReference>
<protein>
    <recommendedName>
        <fullName evidence="4">HTH gntR-type domain-containing protein</fullName>
    </recommendedName>
</protein>
<dbReference type="PRINTS" id="PR00035">
    <property type="entry name" value="HTHGNTR"/>
</dbReference>
<dbReference type="Gene3D" id="1.20.120.530">
    <property type="entry name" value="GntR ligand-binding domain-like"/>
    <property type="match status" value="1"/>
</dbReference>
<dbReference type="SUPFAM" id="SSF48008">
    <property type="entry name" value="GntR ligand-binding domain-like"/>
    <property type="match status" value="1"/>
</dbReference>